<evidence type="ECO:0008006" key="3">
    <source>
        <dbReference type="Google" id="ProtNLM"/>
    </source>
</evidence>
<evidence type="ECO:0000313" key="2">
    <source>
        <dbReference type="Proteomes" id="UP000027602"/>
    </source>
</evidence>
<dbReference type="InterPro" id="IPR009057">
    <property type="entry name" value="Homeodomain-like_sf"/>
</dbReference>
<dbReference type="EMBL" id="CP007739">
    <property type="protein sequence ID" value="AIE59089.1"/>
    <property type="molecule type" value="Genomic_DNA"/>
</dbReference>
<dbReference type="Gene3D" id="1.10.10.60">
    <property type="entry name" value="Homeodomain-like"/>
    <property type="match status" value="1"/>
</dbReference>
<proteinExistence type="predicted"/>
<gene>
    <name evidence="1" type="ORF">BMMGA3_03145</name>
</gene>
<reference evidence="1 2" key="1">
    <citation type="journal article" date="2015" name="BMC Genomics">
        <title>Transcriptome analysis of thermophilic methylotrophic Bacillus methanolicus MGA3 using RNA-sequencing provides detailed insights into its previously uncharted transcriptional landscape.</title>
        <authorList>
            <person name="Irla M."/>
            <person name="Neshat A."/>
            <person name="Brautaset T."/>
            <person name="Ruckert C."/>
            <person name="Kalinowski J."/>
            <person name="Wendisch V.F."/>
        </authorList>
    </citation>
    <scope>NUCLEOTIDE SEQUENCE [LARGE SCALE GENOMIC DNA]</scope>
    <source>
        <strain evidence="2">MGA3 / ATCC 53907</strain>
    </source>
</reference>
<dbReference type="KEGG" id="bmet:BMMGA3_03145"/>
<dbReference type="RefSeq" id="WP_003347889.1">
    <property type="nucleotide sequence ID" value="NZ_ADWW01000003.1"/>
</dbReference>
<dbReference type="SUPFAM" id="SSF46689">
    <property type="entry name" value="Homeodomain-like"/>
    <property type="match status" value="1"/>
</dbReference>
<keyword evidence="2" id="KW-1185">Reference proteome</keyword>
<dbReference type="Proteomes" id="UP000027602">
    <property type="component" value="Chromosome"/>
</dbReference>
<evidence type="ECO:0000313" key="1">
    <source>
        <dbReference type="EMBL" id="AIE59089.1"/>
    </source>
</evidence>
<dbReference type="OrthoDB" id="1669646at2"/>
<dbReference type="AlphaFoldDB" id="I3E2U3"/>
<dbReference type="eggNOG" id="ENOG502ZBAR">
    <property type="taxonomic scope" value="Bacteria"/>
</dbReference>
<accession>I3E2U3</accession>
<protein>
    <recommendedName>
        <fullName evidence="3">Phage protein</fullName>
    </recommendedName>
</protein>
<organism evidence="1 2">
    <name type="scientific">Bacillus methanolicus (strain MGA3 / ATCC 53907)</name>
    <dbReference type="NCBI Taxonomy" id="796606"/>
    <lineage>
        <taxon>Bacteria</taxon>
        <taxon>Bacillati</taxon>
        <taxon>Bacillota</taxon>
        <taxon>Bacilli</taxon>
        <taxon>Bacillales</taxon>
        <taxon>Bacillaceae</taxon>
        <taxon>Bacillus</taxon>
    </lineage>
</organism>
<dbReference type="HOGENOM" id="CLU_093771_0_0_9"/>
<sequence length="263" mass="31063">MTARRKWTDEEVNFLEVRWGSMSIKNIAARLGRSIPSVKNRAQRLGLIDPCLSFDGITINQLAQAINVSHSQIRRWIKYYGFPAKWKVFVSEAKVRVVRYENFWKWAEENKQMIDFSRIEPNILGPEPDWVKVKRDADFIKRRKIKKSNYDPWTEEEDNILKGMLNAYKYTYPEISQRLNRSEGAIKRRIQELGLKARPVRRNNHVKYTPEKVKLIEELIDKGHCLEDIASRINKSALGVRGKLERMGYRFKNRVPVKEKEIS</sequence>
<dbReference type="STRING" id="796606.BMMGA3_03145"/>
<name>I3E2U3_BACMM</name>